<dbReference type="GeneID" id="78365750"/>
<dbReference type="EMBL" id="AJAP01000007">
    <property type="protein sequence ID" value="EOH89168.1"/>
    <property type="molecule type" value="Genomic_DNA"/>
</dbReference>
<sequence>MTKTAVETPEKLVVEYQQTGSTLTFRAIYDYLQGYNELTYLTFRQILPESMLDRGELRAFVDDSIIQSLKSYNDTESQVGFLAHFLLTVSQTAEAAKRCLAMKVCALSDIHIYKTANHLKESAVKLWQKQWRMTADELFQFKAEIKSVMAVYDCYSKSSPLHQRLAKLLAWESTEFLGSPAGISVDQQELQEARESFREFYSNKLLEEAITAFQSGQLSAFSSILHHRELAEERKSMQEHLSDPLFQCYEHEPLAAGEIDAVLDASLMDALETWQNGQRVADSFSTFVLCKWQVIGYQKETGGKLKDTLANCMCRMGLPADTLEIFSKSSKKASAYYTVLAIDLLTALETADFMESLQDYSQYLPNRVEPAAWRAFRSYCKANALNVAHFPQV</sequence>
<dbReference type="RefSeq" id="WP_010753358.1">
    <property type="nucleotide sequence ID" value="NZ_ASVU01000002.1"/>
</dbReference>
<dbReference type="HOGENOM" id="CLU_701576_0_0_9"/>
<dbReference type="Proteomes" id="UP000013777">
    <property type="component" value="Unassembled WGS sequence"/>
</dbReference>
<keyword evidence="2" id="KW-1185">Reference proteome</keyword>
<proteinExistence type="predicted"/>
<dbReference type="AlphaFoldDB" id="R2Q1C4"/>
<protein>
    <submittedName>
        <fullName evidence="1">Uncharacterized protein</fullName>
    </submittedName>
</protein>
<reference evidence="1 2" key="1">
    <citation type="submission" date="2013-02" db="EMBL/GenBank/DDBJ databases">
        <title>The Genome Sequence of Enterococcus asini ATCC_700915.</title>
        <authorList>
            <consortium name="The Broad Institute Genome Sequencing Platform"/>
            <consortium name="The Broad Institute Genome Sequencing Center for Infectious Disease"/>
            <person name="Earl A.M."/>
            <person name="Gilmore M.S."/>
            <person name="Lebreton F."/>
            <person name="Walker B."/>
            <person name="Young S.K."/>
            <person name="Zeng Q."/>
            <person name="Gargeya S."/>
            <person name="Fitzgerald M."/>
            <person name="Haas B."/>
            <person name="Abouelleil A."/>
            <person name="Alvarado L."/>
            <person name="Arachchi H.M."/>
            <person name="Berlin A.M."/>
            <person name="Chapman S.B."/>
            <person name="Dewar J."/>
            <person name="Goldberg J."/>
            <person name="Griggs A."/>
            <person name="Gujja S."/>
            <person name="Hansen M."/>
            <person name="Howarth C."/>
            <person name="Imamovic A."/>
            <person name="Larimer J."/>
            <person name="McCowan C."/>
            <person name="Murphy C."/>
            <person name="Neiman D."/>
            <person name="Pearson M."/>
            <person name="Priest M."/>
            <person name="Roberts A."/>
            <person name="Saif S."/>
            <person name="Shea T."/>
            <person name="Sisk P."/>
            <person name="Sykes S."/>
            <person name="Wortman J."/>
            <person name="Nusbaum C."/>
            <person name="Birren B."/>
        </authorList>
    </citation>
    <scope>NUCLEOTIDE SEQUENCE [LARGE SCALE GENOMIC DNA]</scope>
    <source>
        <strain evidence="1 2">ATCC 700915</strain>
    </source>
</reference>
<evidence type="ECO:0000313" key="1">
    <source>
        <dbReference type="EMBL" id="EOH89168.1"/>
    </source>
</evidence>
<comment type="caution">
    <text evidence="1">The sequence shown here is derived from an EMBL/GenBank/DDBJ whole genome shotgun (WGS) entry which is preliminary data.</text>
</comment>
<name>R2Q1C4_9ENTE</name>
<gene>
    <name evidence="1" type="ORF">UAS_00707</name>
</gene>
<dbReference type="PATRIC" id="fig|1158606.3.peg.667"/>
<organism evidence="1 2">
    <name type="scientific">Enterococcus asini ATCC 700915</name>
    <dbReference type="NCBI Taxonomy" id="1158606"/>
    <lineage>
        <taxon>Bacteria</taxon>
        <taxon>Bacillati</taxon>
        <taxon>Bacillota</taxon>
        <taxon>Bacilli</taxon>
        <taxon>Lactobacillales</taxon>
        <taxon>Enterococcaceae</taxon>
        <taxon>Enterococcus</taxon>
    </lineage>
</organism>
<accession>R2Q1C4</accession>
<evidence type="ECO:0000313" key="2">
    <source>
        <dbReference type="Proteomes" id="UP000013777"/>
    </source>
</evidence>